<sequence>MKNPQILEALIELFLQINPQPSDQQFHMLAESVGVDHETLEAISYRMLGQQENGQPLEQQAAPLSKDQEVLVDDYDPGTTSPDRVALNDSAPNMGAGDARDQADLYDDGGFDTPSHEQQLERDDVQLASVTAAVEDNSIAISAARRLMGQ</sequence>
<gene>
    <name evidence="2" type="ORF">BcepSaruman_090</name>
</gene>
<name>A0A4D5ZBX2_9CAUD</name>
<evidence type="ECO:0000313" key="2">
    <source>
        <dbReference type="EMBL" id="QBX06503.1"/>
    </source>
</evidence>
<dbReference type="Proteomes" id="UP000296455">
    <property type="component" value="Segment"/>
</dbReference>
<dbReference type="EMBL" id="MK552140">
    <property type="protein sequence ID" value="QBX06503.1"/>
    <property type="molecule type" value="Genomic_DNA"/>
</dbReference>
<keyword evidence="3" id="KW-1185">Reference proteome</keyword>
<evidence type="ECO:0000313" key="3">
    <source>
        <dbReference type="Proteomes" id="UP000296455"/>
    </source>
</evidence>
<protein>
    <submittedName>
        <fullName evidence="2">Uncharacterized protein</fullName>
    </submittedName>
</protein>
<evidence type="ECO:0000256" key="1">
    <source>
        <dbReference type="SAM" id="MobiDB-lite"/>
    </source>
</evidence>
<organism evidence="2 3">
    <name type="scientific">Burkholderia phage BcepSaruman</name>
    <dbReference type="NCBI Taxonomy" id="2530032"/>
    <lineage>
        <taxon>Viruses</taxon>
        <taxon>Duplodnaviria</taxon>
        <taxon>Heunggongvirae</taxon>
        <taxon>Uroviricota</taxon>
        <taxon>Caudoviricetes</taxon>
        <taxon>Sarumanvirus</taxon>
        <taxon>Sarumanvirus bcepsaruman</taxon>
    </lineage>
</organism>
<proteinExistence type="predicted"/>
<feature type="region of interest" description="Disordered" evidence="1">
    <location>
        <begin position="75"/>
        <end position="118"/>
    </location>
</feature>
<reference evidence="2 3" key="1">
    <citation type="submission" date="2019-02" db="EMBL/GenBank/DDBJ databases">
        <title>Complete genome sequence of Burkholderia cenocepacia phage BcepSaruman.</title>
        <authorList>
            <person name="Park K."/>
            <person name="Liu M."/>
            <person name="Gill J."/>
        </authorList>
    </citation>
    <scope>NUCLEOTIDE SEQUENCE [LARGE SCALE GENOMIC DNA]</scope>
</reference>
<accession>A0A4D5ZBX2</accession>